<sequence>MTIPLIQSRPFVSYWPHLVLNRWHQDKNDFIYSFWGTKLTTVYDMDLTGKYILRGEFKQTEDTFWQAHMDVMTNLKPLYIHTNIHWLDKDFQFLNAVIIPLEREGKVSETLAYVTFK</sequence>
<comment type="caution">
    <text evidence="1">The sequence shown here is derived from an EMBL/GenBank/DDBJ whole genome shotgun (WGS) entry which is preliminary data.</text>
</comment>
<keyword evidence="2" id="KW-1185">Reference proteome</keyword>
<dbReference type="RefSeq" id="WP_380250889.1">
    <property type="nucleotide sequence ID" value="NZ_JBHUII010000004.1"/>
</dbReference>
<gene>
    <name evidence="1" type="ORF">ACFSKO_09595</name>
</gene>
<organism evidence="1 2">
    <name type="scientific">Kiloniella antarctica</name>
    <dbReference type="NCBI Taxonomy" id="1550907"/>
    <lineage>
        <taxon>Bacteria</taxon>
        <taxon>Pseudomonadati</taxon>
        <taxon>Pseudomonadota</taxon>
        <taxon>Alphaproteobacteria</taxon>
        <taxon>Rhodospirillales</taxon>
        <taxon>Kiloniellaceae</taxon>
        <taxon>Kiloniella</taxon>
    </lineage>
</organism>
<dbReference type="Proteomes" id="UP001597294">
    <property type="component" value="Unassembled WGS sequence"/>
</dbReference>
<reference evidence="2" key="1">
    <citation type="journal article" date="2019" name="Int. J. Syst. Evol. Microbiol.">
        <title>The Global Catalogue of Microorganisms (GCM) 10K type strain sequencing project: providing services to taxonomists for standard genome sequencing and annotation.</title>
        <authorList>
            <consortium name="The Broad Institute Genomics Platform"/>
            <consortium name="The Broad Institute Genome Sequencing Center for Infectious Disease"/>
            <person name="Wu L."/>
            <person name="Ma J."/>
        </authorList>
    </citation>
    <scope>NUCLEOTIDE SEQUENCE [LARGE SCALE GENOMIC DNA]</scope>
    <source>
        <strain evidence="2">CGMCC 4.7192</strain>
    </source>
</reference>
<accession>A0ABW5BMA3</accession>
<protein>
    <recommendedName>
        <fullName evidence="3">PAS fold-4 domain-containing protein</fullName>
    </recommendedName>
</protein>
<evidence type="ECO:0000313" key="2">
    <source>
        <dbReference type="Proteomes" id="UP001597294"/>
    </source>
</evidence>
<evidence type="ECO:0000313" key="1">
    <source>
        <dbReference type="EMBL" id="MFD2205865.1"/>
    </source>
</evidence>
<dbReference type="EMBL" id="JBHUII010000004">
    <property type="protein sequence ID" value="MFD2205865.1"/>
    <property type="molecule type" value="Genomic_DNA"/>
</dbReference>
<name>A0ABW5BMA3_9PROT</name>
<proteinExistence type="predicted"/>
<evidence type="ECO:0008006" key="3">
    <source>
        <dbReference type="Google" id="ProtNLM"/>
    </source>
</evidence>